<proteinExistence type="evidence at transcript level"/>
<reference evidence="2" key="1">
    <citation type="journal article" date="2013" name="J. Virol.">
        <title>Sequencing, annotation, and characterization of the influenza ferret infectome.</title>
        <authorList>
            <person name="Leon A.J."/>
            <person name="Banner D."/>
            <person name="Xu L."/>
            <person name="Ran L."/>
            <person name="Peng Z."/>
            <person name="Yi K."/>
            <person name="Chen C."/>
            <person name="Xu F."/>
            <person name="Huang J."/>
            <person name="Zhao Z."/>
            <person name="Lin Z."/>
            <person name="Huang S.H."/>
            <person name="Fang Y."/>
            <person name="Kelvin A.A."/>
            <person name="Ross T.M."/>
            <person name="Farooqui A."/>
            <person name="Kelvin D.J."/>
        </authorList>
    </citation>
    <scope>NUCLEOTIDE SEQUENCE</scope>
    <source>
        <tissue evidence="2">Lungs</tissue>
    </source>
</reference>
<feature type="non-terminal residue" evidence="2">
    <location>
        <position position="157"/>
    </location>
</feature>
<accession>G9KIS2</accession>
<evidence type="ECO:0000313" key="2">
    <source>
        <dbReference type="EMBL" id="AES04801.1"/>
    </source>
</evidence>
<protein>
    <submittedName>
        <fullName evidence="2">Proline rich 12</fullName>
    </submittedName>
</protein>
<dbReference type="EMBL" id="JP016203">
    <property type="protein sequence ID" value="AES04801.1"/>
    <property type="molecule type" value="mRNA"/>
</dbReference>
<feature type="region of interest" description="Disordered" evidence="1">
    <location>
        <begin position="138"/>
        <end position="157"/>
    </location>
</feature>
<feature type="region of interest" description="Disordered" evidence="1">
    <location>
        <begin position="1"/>
        <end position="55"/>
    </location>
</feature>
<sequence length="157" mass="16422">GDGSELLAGAGGPPARRTEGESARKMRNSSSSISCRLLAPRGPQGQTAWWGKMGRQMPPRDLGVVVGPGAHRAHPTSWLRKTPRGIIYRALSSLDEGTTAALELGLGRLKEKKKGPERGGETPEGLATSVVHYGAGAKELGAFLQKSPPPPPPTAQS</sequence>
<dbReference type="AlphaFoldDB" id="G9KIS2"/>
<evidence type="ECO:0000256" key="1">
    <source>
        <dbReference type="SAM" id="MobiDB-lite"/>
    </source>
</evidence>
<feature type="non-terminal residue" evidence="2">
    <location>
        <position position="1"/>
    </location>
</feature>
<feature type="compositionally biased region" description="Pro residues" evidence="1">
    <location>
        <begin position="147"/>
        <end position="157"/>
    </location>
</feature>
<name>G9KIS2_MUSPF</name>
<organism evidence="2">
    <name type="scientific">Mustela putorius furo</name>
    <name type="common">European domestic ferret</name>
    <name type="synonym">Mustela furo</name>
    <dbReference type="NCBI Taxonomy" id="9669"/>
    <lineage>
        <taxon>Eukaryota</taxon>
        <taxon>Metazoa</taxon>
        <taxon>Chordata</taxon>
        <taxon>Craniata</taxon>
        <taxon>Vertebrata</taxon>
        <taxon>Euteleostomi</taxon>
        <taxon>Mammalia</taxon>
        <taxon>Eutheria</taxon>
        <taxon>Laurasiatheria</taxon>
        <taxon>Carnivora</taxon>
        <taxon>Caniformia</taxon>
        <taxon>Musteloidea</taxon>
        <taxon>Mustelidae</taxon>
        <taxon>Mustelinae</taxon>
        <taxon>Mustela</taxon>
    </lineage>
</organism>